<dbReference type="OrthoDB" id="2429744at2759"/>
<evidence type="ECO:0000313" key="1">
    <source>
        <dbReference type="EMBL" id="CAG8744618.1"/>
    </source>
</evidence>
<keyword evidence="2" id="KW-1185">Reference proteome</keyword>
<proteinExistence type="predicted"/>
<name>A0A9N9IS60_9GLOM</name>
<dbReference type="AlphaFoldDB" id="A0A9N9IS60"/>
<organism evidence="1 2">
    <name type="scientific">Acaulospora morrowiae</name>
    <dbReference type="NCBI Taxonomy" id="94023"/>
    <lineage>
        <taxon>Eukaryota</taxon>
        <taxon>Fungi</taxon>
        <taxon>Fungi incertae sedis</taxon>
        <taxon>Mucoromycota</taxon>
        <taxon>Glomeromycotina</taxon>
        <taxon>Glomeromycetes</taxon>
        <taxon>Diversisporales</taxon>
        <taxon>Acaulosporaceae</taxon>
        <taxon>Acaulospora</taxon>
    </lineage>
</organism>
<sequence>LNAAEAASNFDHENLASLVVVKRDEGKRNFLNNGYAPLVTYQNANENIASTEAAKVNSLGMESLNAAEAATNFDNENAQSFLVVKRDENKRAFLNNGYAPLVTYQNANQNIATTEAANVNSLGIEAFNAAEAASAFDSENAQSLLVVKN</sequence>
<dbReference type="EMBL" id="CAJVPV010032290">
    <property type="protein sequence ID" value="CAG8744618.1"/>
    <property type="molecule type" value="Genomic_DNA"/>
</dbReference>
<evidence type="ECO:0000313" key="2">
    <source>
        <dbReference type="Proteomes" id="UP000789342"/>
    </source>
</evidence>
<feature type="non-terminal residue" evidence="1">
    <location>
        <position position="1"/>
    </location>
</feature>
<gene>
    <name evidence="1" type="ORF">AMORRO_LOCUS14948</name>
</gene>
<reference evidence="1" key="1">
    <citation type="submission" date="2021-06" db="EMBL/GenBank/DDBJ databases">
        <authorList>
            <person name="Kallberg Y."/>
            <person name="Tangrot J."/>
            <person name="Rosling A."/>
        </authorList>
    </citation>
    <scope>NUCLEOTIDE SEQUENCE</scope>
    <source>
        <strain evidence="1">CL551</strain>
    </source>
</reference>
<protein>
    <submittedName>
        <fullName evidence="1">4904_t:CDS:1</fullName>
    </submittedName>
</protein>
<dbReference type="Proteomes" id="UP000789342">
    <property type="component" value="Unassembled WGS sequence"/>
</dbReference>
<accession>A0A9N9IS60</accession>
<comment type="caution">
    <text evidence="1">The sequence shown here is derived from an EMBL/GenBank/DDBJ whole genome shotgun (WGS) entry which is preliminary data.</text>
</comment>